<accession>A0A4P7LKQ7</accession>
<dbReference type="EMBL" id="CP038638">
    <property type="protein sequence ID" value="QBY56148.1"/>
    <property type="molecule type" value="Genomic_DNA"/>
</dbReference>
<reference evidence="1 2" key="1">
    <citation type="submission" date="2019-03" db="EMBL/GenBank/DDBJ databases">
        <title>Efficiently degradation of phenoxyalkanoic acid herbicides by Cupriavidus oxalaticus strain X32.</title>
        <authorList>
            <person name="Sheng X."/>
        </authorList>
    </citation>
    <scope>NUCLEOTIDE SEQUENCE [LARGE SCALE GENOMIC DNA]</scope>
    <source>
        <strain evidence="1 2">X32</strain>
        <plasmid evidence="1 2">unnamed3</plasmid>
    </source>
</reference>
<dbReference type="Proteomes" id="UP000295294">
    <property type="component" value="Plasmid unnamed3"/>
</dbReference>
<dbReference type="AlphaFoldDB" id="A0A4P7LKQ7"/>
<evidence type="ECO:0000313" key="1">
    <source>
        <dbReference type="EMBL" id="QBY56148.1"/>
    </source>
</evidence>
<sequence length="158" mass="17544">MARSGGFYMHVEGFEGFDRSVDFDKAEVRKAMNKAGRLVVVEARKLISKGGGSRPGEYPAKRTGRLRRSIRARVSRSGFLVRVEPKTGAGVPPSDPYFAYLHYGVRRGTKRRKDHQAQPNGPYRIEPRENYMADALQNQAPAVRSLLSAALAAGLRVK</sequence>
<geneLocation type="plasmid" evidence="1">
    <name>unnamed3</name>
</geneLocation>
<evidence type="ECO:0008006" key="3">
    <source>
        <dbReference type="Google" id="ProtNLM"/>
    </source>
</evidence>
<protein>
    <recommendedName>
        <fullName evidence="3">HK97 gp10 family phage protein</fullName>
    </recommendedName>
</protein>
<keyword evidence="1" id="KW-0614">Plasmid</keyword>
<evidence type="ECO:0000313" key="2">
    <source>
        <dbReference type="Proteomes" id="UP000295294"/>
    </source>
</evidence>
<dbReference type="KEGG" id="cox:E0W60_34390"/>
<dbReference type="RefSeq" id="WP_135707313.1">
    <property type="nucleotide sequence ID" value="NZ_CP038638.1"/>
</dbReference>
<name>A0A4P7LKQ7_9BURK</name>
<gene>
    <name evidence="1" type="ORF">E0W60_34390</name>
</gene>
<organism evidence="1 2">
    <name type="scientific">Cupriavidus oxalaticus</name>
    <dbReference type="NCBI Taxonomy" id="96344"/>
    <lineage>
        <taxon>Bacteria</taxon>
        <taxon>Pseudomonadati</taxon>
        <taxon>Pseudomonadota</taxon>
        <taxon>Betaproteobacteria</taxon>
        <taxon>Burkholderiales</taxon>
        <taxon>Burkholderiaceae</taxon>
        <taxon>Cupriavidus</taxon>
    </lineage>
</organism>
<proteinExistence type="predicted"/>
<dbReference type="OrthoDB" id="6876814at2"/>